<dbReference type="PANTHER" id="PTHR43393:SF3">
    <property type="entry name" value="LYSINE DECARBOXYLASE-LIKE PROTEIN"/>
    <property type="match status" value="1"/>
</dbReference>
<keyword evidence="1" id="KW-0378">Hydrolase</keyword>
<dbReference type="PANTHER" id="PTHR43393">
    <property type="entry name" value="CYTOKININ RIBOSIDE 5'-MONOPHOSPHATE PHOSPHORIBOHYDROLASE"/>
    <property type="match status" value="1"/>
</dbReference>
<dbReference type="Gene3D" id="3.40.50.450">
    <property type="match status" value="1"/>
</dbReference>
<dbReference type="SUPFAM" id="SSF102405">
    <property type="entry name" value="MCP/YpsA-like"/>
    <property type="match status" value="1"/>
</dbReference>
<dbReference type="Proteomes" id="UP000034616">
    <property type="component" value="Unassembled WGS sequence"/>
</dbReference>
<dbReference type="AlphaFoldDB" id="A0A0G0XHK2"/>
<dbReference type="PATRIC" id="fig|1618985.3.peg.454"/>
<evidence type="ECO:0000256" key="1">
    <source>
        <dbReference type="RuleBase" id="RU363015"/>
    </source>
</evidence>
<dbReference type="InterPro" id="IPR052341">
    <property type="entry name" value="LOG_family_nucleotidases"/>
</dbReference>
<evidence type="ECO:0000313" key="2">
    <source>
        <dbReference type="EMBL" id="KKR87147.1"/>
    </source>
</evidence>
<protein>
    <recommendedName>
        <fullName evidence="1">Cytokinin riboside 5'-monophosphate phosphoribohydrolase</fullName>
        <ecNumber evidence="1">3.2.2.n1</ecNumber>
    </recommendedName>
</protein>
<comment type="caution">
    <text evidence="2">The sequence shown here is derived from an EMBL/GenBank/DDBJ whole genome shotgun (WGS) entry which is preliminary data.</text>
</comment>
<evidence type="ECO:0000313" key="3">
    <source>
        <dbReference type="Proteomes" id="UP000034616"/>
    </source>
</evidence>
<comment type="similarity">
    <text evidence="1">Belongs to the LOG family.</text>
</comment>
<reference evidence="2 3" key="1">
    <citation type="journal article" date="2015" name="Nature">
        <title>rRNA introns, odd ribosomes, and small enigmatic genomes across a large radiation of phyla.</title>
        <authorList>
            <person name="Brown C.T."/>
            <person name="Hug L.A."/>
            <person name="Thomas B.C."/>
            <person name="Sharon I."/>
            <person name="Castelle C.J."/>
            <person name="Singh A."/>
            <person name="Wilkins M.J."/>
            <person name="Williams K.H."/>
            <person name="Banfield J.F."/>
        </authorList>
    </citation>
    <scope>NUCLEOTIDE SEQUENCE [LARGE SCALE GENOMIC DNA]</scope>
</reference>
<dbReference type="NCBIfam" id="TIGR00730">
    <property type="entry name" value="Rossman fold protein, TIGR00730 family"/>
    <property type="match status" value="1"/>
</dbReference>
<accession>A0A0G0XHK2</accession>
<dbReference type="GO" id="GO:0009691">
    <property type="term" value="P:cytokinin biosynthetic process"/>
    <property type="evidence" value="ECO:0007669"/>
    <property type="project" value="UniProtKB-UniRule"/>
</dbReference>
<dbReference type="Pfam" id="PF03641">
    <property type="entry name" value="Lysine_decarbox"/>
    <property type="match status" value="1"/>
</dbReference>
<dbReference type="GO" id="GO:0005829">
    <property type="term" value="C:cytosol"/>
    <property type="evidence" value="ECO:0007669"/>
    <property type="project" value="TreeGrafter"/>
</dbReference>
<dbReference type="GO" id="GO:0016787">
    <property type="term" value="F:hydrolase activity"/>
    <property type="evidence" value="ECO:0007669"/>
    <property type="project" value="UniProtKB-KW"/>
</dbReference>
<organism evidence="2 3">
    <name type="scientific">Candidatus Uhrbacteria bacterium GW2011_GWC2_41_11</name>
    <dbReference type="NCBI Taxonomy" id="1618985"/>
    <lineage>
        <taxon>Bacteria</taxon>
        <taxon>Candidatus Uhriibacteriota</taxon>
    </lineage>
</organism>
<dbReference type="InterPro" id="IPR005269">
    <property type="entry name" value="LOG"/>
</dbReference>
<gene>
    <name evidence="2" type="ORF">UU35_C0005G0021</name>
</gene>
<dbReference type="EMBL" id="LCAH01000005">
    <property type="protein sequence ID" value="KKR87147.1"/>
    <property type="molecule type" value="Genomic_DNA"/>
</dbReference>
<name>A0A0G0XHK2_9BACT</name>
<keyword evidence="1" id="KW-0203">Cytokinin biosynthesis</keyword>
<proteinExistence type="inferred from homology"/>
<dbReference type="InterPro" id="IPR031100">
    <property type="entry name" value="LOG_fam"/>
</dbReference>
<dbReference type="EC" id="3.2.2.n1" evidence="1"/>
<sequence length="266" mass="30064">MLVDFLSCGVYVKILMIMSKQISFSSKKKSNHMEGLCRIPLSHTEVITSSPKEPPKMADITWRIFRIMAEFVEGFQFLSESSREVTIFGSARFPSETKWYKEAEKLGRLLAKGGFTVITGGGPGVMEGANKGAVEAGGESIGLNIQLPTEQRINPYVHRGRGFHYFFTRKVMLAASAQAYVFFPGGFGTMDEFFEMITLIQTGKAQRIPVICVGKDFWDPLFVWVRKYMLETYKTIASKDLELYSVVDTAEETFSLLKNSKERTFF</sequence>